<reference evidence="10" key="1">
    <citation type="submission" date="2018-06" db="EMBL/GenBank/DDBJ databases">
        <authorList>
            <person name="Zhirakovskaya E."/>
        </authorList>
    </citation>
    <scope>NUCLEOTIDE SEQUENCE</scope>
</reference>
<feature type="transmembrane region" description="Helical" evidence="9">
    <location>
        <begin position="142"/>
        <end position="162"/>
    </location>
</feature>
<sequence>MLELILQTGVNAMTAASFAALMAVGLVLIFGVMQVVNFAHGELYMVGAYIVWYLYAVTSWPFAVAVAAGVVGVSAIGIFMERFMFRPMRGNPLGGLIMSVGMLFILQVGAVAVGGVGRSKQVPSAIHGSFNLFGIEGVTVPYQRLIVIISSVIILTLLWLFLKKTRTGWALRACAQDAEAAALQGISINRYSMIAVALGTGLAGLAGGLMAPLVPVVPLMGHSVIITAFIVIIVGGIGSLEGAVLAAVIYSFFNTIVTTFADGVIASILGLLLMMMVLIIRPTGIFGTAEKV</sequence>
<keyword evidence="4 9" id="KW-0812">Transmembrane</keyword>
<gene>
    <name evidence="10" type="ORF">MNBD_ALPHA04-601</name>
</gene>
<dbReference type="AlphaFoldDB" id="A0A3B0S240"/>
<feature type="transmembrane region" description="Helical" evidence="9">
    <location>
        <begin position="52"/>
        <end position="80"/>
    </location>
</feature>
<dbReference type="InterPro" id="IPR052157">
    <property type="entry name" value="BCAA_transport_permease"/>
</dbReference>
<evidence type="ECO:0000256" key="1">
    <source>
        <dbReference type="ARBA" id="ARBA00004651"/>
    </source>
</evidence>
<accession>A0A3B0S240</accession>
<proteinExistence type="inferred from homology"/>
<evidence type="ECO:0000256" key="9">
    <source>
        <dbReference type="SAM" id="Phobius"/>
    </source>
</evidence>
<keyword evidence="7 9" id="KW-0472">Membrane</keyword>
<dbReference type="GO" id="GO:0005886">
    <property type="term" value="C:plasma membrane"/>
    <property type="evidence" value="ECO:0007669"/>
    <property type="project" value="UniProtKB-SubCell"/>
</dbReference>
<keyword evidence="5" id="KW-0029">Amino-acid transport</keyword>
<dbReference type="EMBL" id="UOEF01000294">
    <property type="protein sequence ID" value="VAW00011.1"/>
    <property type="molecule type" value="Genomic_DNA"/>
</dbReference>
<dbReference type="GO" id="GO:0022857">
    <property type="term" value="F:transmembrane transporter activity"/>
    <property type="evidence" value="ECO:0007669"/>
    <property type="project" value="InterPro"/>
</dbReference>
<dbReference type="InterPro" id="IPR001851">
    <property type="entry name" value="ABC_transp_permease"/>
</dbReference>
<evidence type="ECO:0000256" key="2">
    <source>
        <dbReference type="ARBA" id="ARBA00022448"/>
    </source>
</evidence>
<evidence type="ECO:0000256" key="3">
    <source>
        <dbReference type="ARBA" id="ARBA00022475"/>
    </source>
</evidence>
<keyword evidence="3" id="KW-1003">Cell membrane</keyword>
<feature type="transmembrane region" description="Helical" evidence="9">
    <location>
        <begin position="92"/>
        <end position="113"/>
    </location>
</feature>
<keyword evidence="2" id="KW-0813">Transport</keyword>
<protein>
    <submittedName>
        <fullName evidence="10">High-affinity branched-chain amino acid transport system permease protein LivH (TC 3.A.1.4.1)</fullName>
    </submittedName>
</protein>
<dbReference type="GO" id="GO:0006865">
    <property type="term" value="P:amino acid transport"/>
    <property type="evidence" value="ECO:0007669"/>
    <property type="project" value="UniProtKB-KW"/>
</dbReference>
<evidence type="ECO:0000256" key="5">
    <source>
        <dbReference type="ARBA" id="ARBA00022970"/>
    </source>
</evidence>
<keyword evidence="6 9" id="KW-1133">Transmembrane helix</keyword>
<evidence type="ECO:0000256" key="6">
    <source>
        <dbReference type="ARBA" id="ARBA00022989"/>
    </source>
</evidence>
<dbReference type="PANTHER" id="PTHR11795:SF452">
    <property type="entry name" value="ABC TRANSPORTER PERMEASE PROTEIN"/>
    <property type="match status" value="1"/>
</dbReference>
<dbReference type="PANTHER" id="PTHR11795">
    <property type="entry name" value="BRANCHED-CHAIN AMINO ACID TRANSPORT SYSTEM PERMEASE PROTEIN LIVH"/>
    <property type="match status" value="1"/>
</dbReference>
<dbReference type="CDD" id="cd06582">
    <property type="entry name" value="TM_PBP1_LivH_like"/>
    <property type="match status" value="1"/>
</dbReference>
<feature type="transmembrane region" description="Helical" evidence="9">
    <location>
        <begin position="225"/>
        <end position="253"/>
    </location>
</feature>
<comment type="similarity">
    <text evidence="8">Belongs to the binding-protein-dependent transport system permease family. LivHM subfamily.</text>
</comment>
<feature type="transmembrane region" description="Helical" evidence="9">
    <location>
        <begin position="12"/>
        <end position="32"/>
    </location>
</feature>
<evidence type="ECO:0000256" key="8">
    <source>
        <dbReference type="ARBA" id="ARBA00037998"/>
    </source>
</evidence>
<feature type="transmembrane region" description="Helical" evidence="9">
    <location>
        <begin position="260"/>
        <end position="280"/>
    </location>
</feature>
<comment type="subcellular location">
    <subcellularLocation>
        <location evidence="1">Cell membrane</location>
        <topology evidence="1">Multi-pass membrane protein</topology>
    </subcellularLocation>
</comment>
<name>A0A3B0S240_9ZZZZ</name>
<organism evidence="10">
    <name type="scientific">hydrothermal vent metagenome</name>
    <dbReference type="NCBI Taxonomy" id="652676"/>
    <lineage>
        <taxon>unclassified sequences</taxon>
        <taxon>metagenomes</taxon>
        <taxon>ecological metagenomes</taxon>
    </lineage>
</organism>
<evidence type="ECO:0000256" key="4">
    <source>
        <dbReference type="ARBA" id="ARBA00022692"/>
    </source>
</evidence>
<evidence type="ECO:0000313" key="10">
    <source>
        <dbReference type="EMBL" id="VAW00011.1"/>
    </source>
</evidence>
<evidence type="ECO:0000256" key="7">
    <source>
        <dbReference type="ARBA" id="ARBA00023136"/>
    </source>
</evidence>
<dbReference type="Pfam" id="PF02653">
    <property type="entry name" value="BPD_transp_2"/>
    <property type="match status" value="1"/>
</dbReference>
<feature type="transmembrane region" description="Helical" evidence="9">
    <location>
        <begin position="193"/>
        <end position="213"/>
    </location>
</feature>